<dbReference type="InterPro" id="IPR020097">
    <property type="entry name" value="PsdUridine_synth_TruA_a/b_dom"/>
</dbReference>
<evidence type="ECO:0000313" key="10">
    <source>
        <dbReference type="Proteomes" id="UP000315648"/>
    </source>
</evidence>
<keyword evidence="10" id="KW-1185">Reference proteome</keyword>
<organism evidence="9 10">
    <name type="scientific">Rariglobus hedericola</name>
    <dbReference type="NCBI Taxonomy" id="2597822"/>
    <lineage>
        <taxon>Bacteria</taxon>
        <taxon>Pseudomonadati</taxon>
        <taxon>Verrucomicrobiota</taxon>
        <taxon>Opitutia</taxon>
        <taxon>Opitutales</taxon>
        <taxon>Opitutaceae</taxon>
        <taxon>Rariglobus</taxon>
    </lineage>
</organism>
<comment type="caution">
    <text evidence="4">Lacks conserved residue(s) required for the propagation of feature annotation.</text>
</comment>
<dbReference type="OrthoDB" id="9811823at2"/>
<evidence type="ECO:0000256" key="7">
    <source>
        <dbReference type="RuleBase" id="RU003792"/>
    </source>
</evidence>
<dbReference type="Pfam" id="PF01416">
    <property type="entry name" value="PseudoU_synth_1"/>
    <property type="match status" value="2"/>
</dbReference>
<comment type="catalytic activity">
    <reaction evidence="4 7">
        <text>uridine(38/39/40) in tRNA = pseudouridine(38/39/40) in tRNA</text>
        <dbReference type="Rhea" id="RHEA:22376"/>
        <dbReference type="Rhea" id="RHEA-COMP:10085"/>
        <dbReference type="Rhea" id="RHEA-COMP:10087"/>
        <dbReference type="ChEBI" id="CHEBI:65314"/>
        <dbReference type="ChEBI" id="CHEBI:65315"/>
        <dbReference type="EC" id="5.4.99.12"/>
    </reaction>
</comment>
<evidence type="ECO:0000256" key="6">
    <source>
        <dbReference type="PIRSR" id="PIRSR001430-2"/>
    </source>
</evidence>
<dbReference type="RefSeq" id="WP_144229328.1">
    <property type="nucleotide sequence ID" value="NZ_CBCRVV010000005.1"/>
</dbReference>
<evidence type="ECO:0000259" key="8">
    <source>
        <dbReference type="Pfam" id="PF01416"/>
    </source>
</evidence>
<dbReference type="CDD" id="cd02570">
    <property type="entry name" value="PseudoU_synth_EcTruA"/>
    <property type="match status" value="1"/>
</dbReference>
<gene>
    <name evidence="4 9" type="primary">truA</name>
    <name evidence="9" type="ORF">FPL22_06705</name>
</gene>
<keyword evidence="3 4" id="KW-0413">Isomerase</keyword>
<dbReference type="HAMAP" id="MF_00171">
    <property type="entry name" value="TruA"/>
    <property type="match status" value="1"/>
</dbReference>
<proteinExistence type="inferred from homology"/>
<dbReference type="InterPro" id="IPR001406">
    <property type="entry name" value="PsdUridine_synth_TruA"/>
</dbReference>
<dbReference type="AlphaFoldDB" id="A0A556QQR9"/>
<evidence type="ECO:0000256" key="1">
    <source>
        <dbReference type="ARBA" id="ARBA00009375"/>
    </source>
</evidence>
<dbReference type="Gene3D" id="3.30.70.660">
    <property type="entry name" value="Pseudouridine synthase I, catalytic domain, C-terminal subdomain"/>
    <property type="match status" value="1"/>
</dbReference>
<dbReference type="Proteomes" id="UP000315648">
    <property type="component" value="Unassembled WGS sequence"/>
</dbReference>
<sequence>MSAQPTEVSRWKCTVAYDGSALAGWQIQPNAETVQSVIEARLAAVFKTPVDITGSGRTDSGVHARGQVFHFDAQWSHDPAKLLTAMRIGLPPTIQILTAKKVPATFHARFSAKGKIYHYDICHGAFADPFTQAYTWSMARTLDIEAMRAAAKLLVGTHDFRAFTAMPGSGVEKEDTVRTVKRLDITGRGTRLRIAAEGNGFLYKMVRSLTGALVDVGAGRLKPDDMTEILASQVRTQRVFTAPPQGLCLVKVFY</sequence>
<dbReference type="NCBIfam" id="TIGR00071">
    <property type="entry name" value="hisT_truA"/>
    <property type="match status" value="1"/>
</dbReference>
<evidence type="ECO:0000256" key="5">
    <source>
        <dbReference type="PIRSR" id="PIRSR001430-1"/>
    </source>
</evidence>
<accession>A0A556QQR9</accession>
<evidence type="ECO:0000256" key="2">
    <source>
        <dbReference type="ARBA" id="ARBA00022694"/>
    </source>
</evidence>
<comment type="similarity">
    <text evidence="1 4 7">Belongs to the tRNA pseudouridine synthase TruA family.</text>
</comment>
<comment type="caution">
    <text evidence="9">The sequence shown here is derived from an EMBL/GenBank/DDBJ whole genome shotgun (WGS) entry which is preliminary data.</text>
</comment>
<evidence type="ECO:0000313" key="9">
    <source>
        <dbReference type="EMBL" id="TSJ78986.1"/>
    </source>
</evidence>
<feature type="active site" description="Nucleophile" evidence="4 5">
    <location>
        <position position="59"/>
    </location>
</feature>
<evidence type="ECO:0000256" key="3">
    <source>
        <dbReference type="ARBA" id="ARBA00023235"/>
    </source>
</evidence>
<dbReference type="PANTHER" id="PTHR11142:SF0">
    <property type="entry name" value="TRNA PSEUDOURIDINE SYNTHASE-LIKE 1"/>
    <property type="match status" value="1"/>
</dbReference>
<keyword evidence="2 4" id="KW-0819">tRNA processing</keyword>
<evidence type="ECO:0000256" key="4">
    <source>
        <dbReference type="HAMAP-Rule" id="MF_00171"/>
    </source>
</evidence>
<dbReference type="FunFam" id="3.30.70.580:FF:000001">
    <property type="entry name" value="tRNA pseudouridine synthase A"/>
    <property type="match status" value="1"/>
</dbReference>
<dbReference type="GO" id="GO:0003723">
    <property type="term" value="F:RNA binding"/>
    <property type="evidence" value="ECO:0007669"/>
    <property type="project" value="InterPro"/>
</dbReference>
<dbReference type="EC" id="5.4.99.12" evidence="4"/>
<dbReference type="InterPro" id="IPR020103">
    <property type="entry name" value="PsdUridine_synth_cat_dom_sf"/>
</dbReference>
<dbReference type="PIRSF" id="PIRSF001430">
    <property type="entry name" value="tRNA_psdUrid_synth"/>
    <property type="match status" value="1"/>
</dbReference>
<dbReference type="InterPro" id="IPR020095">
    <property type="entry name" value="PsdUridine_synth_TruA_C"/>
</dbReference>
<dbReference type="Gene3D" id="3.30.70.580">
    <property type="entry name" value="Pseudouridine synthase I, catalytic domain, N-terminal subdomain"/>
    <property type="match status" value="1"/>
</dbReference>
<dbReference type="GO" id="GO:0031119">
    <property type="term" value="P:tRNA pseudouridine synthesis"/>
    <property type="evidence" value="ECO:0007669"/>
    <property type="project" value="UniProtKB-UniRule"/>
</dbReference>
<feature type="domain" description="Pseudouridine synthase I TruA alpha/beta" evidence="8">
    <location>
        <begin position="15"/>
        <end position="110"/>
    </location>
</feature>
<name>A0A556QQR9_9BACT</name>
<reference evidence="9 10" key="1">
    <citation type="submission" date="2019-07" db="EMBL/GenBank/DDBJ databases">
        <title>Description of 53C-WASEF.</title>
        <authorList>
            <person name="Pitt A."/>
            <person name="Hahn M.W."/>
        </authorList>
    </citation>
    <scope>NUCLEOTIDE SEQUENCE [LARGE SCALE GENOMIC DNA]</scope>
    <source>
        <strain evidence="9 10">53C-WASEF</strain>
    </source>
</reference>
<dbReference type="GO" id="GO:0160147">
    <property type="term" value="F:tRNA pseudouridine(38-40) synthase activity"/>
    <property type="evidence" value="ECO:0007669"/>
    <property type="project" value="UniProtKB-EC"/>
</dbReference>
<feature type="binding site" evidence="4 6">
    <location>
        <position position="117"/>
    </location>
    <ligand>
        <name>substrate</name>
    </ligand>
</feature>
<comment type="subunit">
    <text evidence="4">Homodimer.</text>
</comment>
<dbReference type="InterPro" id="IPR020094">
    <property type="entry name" value="TruA/RsuA/RluB/E/F_N"/>
</dbReference>
<dbReference type="SUPFAM" id="SSF55120">
    <property type="entry name" value="Pseudouridine synthase"/>
    <property type="match status" value="1"/>
</dbReference>
<feature type="domain" description="Pseudouridine synthase I TruA alpha/beta" evidence="8">
    <location>
        <begin position="150"/>
        <end position="254"/>
    </location>
</feature>
<dbReference type="EMBL" id="VMBG01000001">
    <property type="protein sequence ID" value="TSJ78986.1"/>
    <property type="molecule type" value="Genomic_DNA"/>
</dbReference>
<comment type="function">
    <text evidence="4">Formation of pseudouridine at positions 38, 39 and 40 in the anticodon stem and loop of transfer RNAs.</text>
</comment>
<dbReference type="PANTHER" id="PTHR11142">
    <property type="entry name" value="PSEUDOURIDYLATE SYNTHASE"/>
    <property type="match status" value="1"/>
</dbReference>
<protein>
    <recommendedName>
        <fullName evidence="4">tRNA pseudouridine synthase A</fullName>
        <ecNumber evidence="4">5.4.99.12</ecNumber>
    </recommendedName>
    <alternativeName>
        <fullName evidence="4">tRNA pseudouridine(38-40) synthase</fullName>
    </alternativeName>
    <alternativeName>
        <fullName evidence="4">tRNA pseudouridylate synthase I</fullName>
    </alternativeName>
    <alternativeName>
        <fullName evidence="4">tRNA-uridine isomerase I</fullName>
    </alternativeName>
</protein>